<dbReference type="STRING" id="442562.Rumeso_04639"/>
<dbReference type="Proteomes" id="UP000019666">
    <property type="component" value="Unassembled WGS sequence"/>
</dbReference>
<dbReference type="HOGENOM" id="CLU_039820_1_0_5"/>
<evidence type="ECO:0000256" key="7">
    <source>
        <dbReference type="ARBA" id="ARBA00023136"/>
    </source>
</evidence>
<evidence type="ECO:0000256" key="4">
    <source>
        <dbReference type="ARBA" id="ARBA00022679"/>
    </source>
</evidence>
<name>A0A017HH99_9RHOB</name>
<dbReference type="GO" id="GO:0009103">
    <property type="term" value="P:lipopolysaccharide biosynthetic process"/>
    <property type="evidence" value="ECO:0007669"/>
    <property type="project" value="UniProtKB-ARBA"/>
</dbReference>
<dbReference type="PANTHER" id="PTHR33908:SF11">
    <property type="entry name" value="MEMBRANE PROTEIN"/>
    <property type="match status" value="1"/>
</dbReference>
<evidence type="ECO:0000256" key="1">
    <source>
        <dbReference type="ARBA" id="ARBA00004651"/>
    </source>
</evidence>
<keyword evidence="6 8" id="KW-1133">Transmembrane helix</keyword>
<keyword evidence="11" id="KW-1185">Reference proteome</keyword>
<dbReference type="AlphaFoldDB" id="A0A017HH99"/>
<dbReference type="Pfam" id="PF13231">
    <property type="entry name" value="PMT_2"/>
    <property type="match status" value="1"/>
</dbReference>
<sequence length="458" mass="48387">MPKGIEARLTLAVLAYAALQVVLRLLIGPALELDEAEAFYQSRHLALGYGPQPPLYFWLQWGLFRVLGEGLLALALLKEAILAGTVLGLFAMLRREAGAWPAAVAALSLSLLPQVVWEGQRALTHTMLALFMAVVATGLFGRALASGRWRDHLVLGLTLGLGALSKFNFVLWPLALLAAASLLPEWRGRLRPLRLGGAAAVAAVVVAPVAFWIARNPELATASVAKLDFARMDGVRARVEATRDLLMASLTLVALAVLVLGGFALARRGPGARLAPLARLIGAAAGLSLALLWLGLLASGATEIAVRWLLPVAWGLVPVAVLGIWPRLGDGARRGLGWTVAAIWLVVVPLLPYASLVDPGYRGADFGPLVERLQELTADEGRLLVEDQWVAGNLAFLAPDLAPRLIRPGDRAEPGAVVIREQGADGGVDPAPVGRDAGIVAIGHGGREVRVEITVEGP</sequence>
<dbReference type="PATRIC" id="fig|442562.3.peg.4569"/>
<keyword evidence="4" id="KW-0808">Transferase</keyword>
<feature type="transmembrane region" description="Helical" evidence="8">
    <location>
        <begin position="122"/>
        <end position="141"/>
    </location>
</feature>
<dbReference type="GO" id="GO:0016763">
    <property type="term" value="F:pentosyltransferase activity"/>
    <property type="evidence" value="ECO:0007669"/>
    <property type="project" value="TreeGrafter"/>
</dbReference>
<keyword evidence="5 8" id="KW-0812">Transmembrane</keyword>
<evidence type="ECO:0000256" key="8">
    <source>
        <dbReference type="SAM" id="Phobius"/>
    </source>
</evidence>
<evidence type="ECO:0000256" key="5">
    <source>
        <dbReference type="ARBA" id="ARBA00022692"/>
    </source>
</evidence>
<feature type="transmembrane region" description="Helical" evidence="8">
    <location>
        <begin position="277"/>
        <end position="296"/>
    </location>
</feature>
<keyword evidence="7 8" id="KW-0472">Membrane</keyword>
<organism evidence="10 11">
    <name type="scientific">Rubellimicrobium mesophilum DSM 19309</name>
    <dbReference type="NCBI Taxonomy" id="442562"/>
    <lineage>
        <taxon>Bacteria</taxon>
        <taxon>Pseudomonadati</taxon>
        <taxon>Pseudomonadota</taxon>
        <taxon>Alphaproteobacteria</taxon>
        <taxon>Rhodobacterales</taxon>
        <taxon>Roseobacteraceae</taxon>
        <taxon>Rubellimicrobium</taxon>
    </lineage>
</organism>
<dbReference type="InterPro" id="IPR038731">
    <property type="entry name" value="RgtA/B/C-like"/>
</dbReference>
<dbReference type="PANTHER" id="PTHR33908">
    <property type="entry name" value="MANNOSYLTRANSFERASE YKCB-RELATED"/>
    <property type="match status" value="1"/>
</dbReference>
<feature type="transmembrane region" description="Helical" evidence="8">
    <location>
        <begin position="153"/>
        <end position="175"/>
    </location>
</feature>
<feature type="transmembrane region" description="Helical" evidence="8">
    <location>
        <begin position="98"/>
        <end position="116"/>
    </location>
</feature>
<evidence type="ECO:0000313" key="11">
    <source>
        <dbReference type="Proteomes" id="UP000019666"/>
    </source>
</evidence>
<evidence type="ECO:0000313" key="10">
    <source>
        <dbReference type="EMBL" id="EYD73518.1"/>
    </source>
</evidence>
<comment type="caution">
    <text evidence="10">The sequence shown here is derived from an EMBL/GenBank/DDBJ whole genome shotgun (WGS) entry which is preliminary data.</text>
</comment>
<evidence type="ECO:0000256" key="3">
    <source>
        <dbReference type="ARBA" id="ARBA00022676"/>
    </source>
</evidence>
<accession>A0A017HH99</accession>
<feature type="transmembrane region" description="Helical" evidence="8">
    <location>
        <begin position="308"/>
        <end position="325"/>
    </location>
</feature>
<comment type="subcellular location">
    <subcellularLocation>
        <location evidence="1">Cell membrane</location>
        <topology evidence="1">Multi-pass membrane protein</topology>
    </subcellularLocation>
</comment>
<protein>
    <recommendedName>
        <fullName evidence="9">Glycosyltransferase RgtA/B/C/D-like domain-containing protein</fullName>
    </recommendedName>
</protein>
<dbReference type="EMBL" id="AOSK01000130">
    <property type="protein sequence ID" value="EYD73518.1"/>
    <property type="molecule type" value="Genomic_DNA"/>
</dbReference>
<dbReference type="InterPro" id="IPR050297">
    <property type="entry name" value="LipidA_mod_glycosyltrf_83"/>
</dbReference>
<reference evidence="10 11" key="1">
    <citation type="submission" date="2013-02" db="EMBL/GenBank/DDBJ databases">
        <authorList>
            <person name="Fiebig A."/>
            <person name="Goeker M."/>
            <person name="Klenk H.-P.P."/>
        </authorList>
    </citation>
    <scope>NUCLEOTIDE SEQUENCE [LARGE SCALE GENOMIC DNA]</scope>
    <source>
        <strain evidence="10 11">DSM 19309</strain>
    </source>
</reference>
<dbReference type="GO" id="GO:0005886">
    <property type="term" value="C:plasma membrane"/>
    <property type="evidence" value="ECO:0007669"/>
    <property type="project" value="UniProtKB-SubCell"/>
</dbReference>
<evidence type="ECO:0000259" key="9">
    <source>
        <dbReference type="Pfam" id="PF13231"/>
    </source>
</evidence>
<feature type="transmembrane region" description="Helical" evidence="8">
    <location>
        <begin position="337"/>
        <end position="356"/>
    </location>
</feature>
<feature type="domain" description="Glycosyltransferase RgtA/B/C/D-like" evidence="9">
    <location>
        <begin position="52"/>
        <end position="212"/>
    </location>
</feature>
<feature type="transmembrane region" description="Helical" evidence="8">
    <location>
        <begin position="195"/>
        <end position="214"/>
    </location>
</feature>
<keyword evidence="2" id="KW-1003">Cell membrane</keyword>
<evidence type="ECO:0000256" key="2">
    <source>
        <dbReference type="ARBA" id="ARBA00022475"/>
    </source>
</evidence>
<gene>
    <name evidence="10" type="ORF">Rumeso_04639</name>
</gene>
<keyword evidence="3" id="KW-0328">Glycosyltransferase</keyword>
<feature type="transmembrane region" description="Helical" evidence="8">
    <location>
        <begin position="245"/>
        <end position="265"/>
    </location>
</feature>
<dbReference type="RefSeq" id="WP_051521089.1">
    <property type="nucleotide sequence ID" value="NZ_KK088560.1"/>
</dbReference>
<proteinExistence type="predicted"/>
<evidence type="ECO:0000256" key="6">
    <source>
        <dbReference type="ARBA" id="ARBA00022989"/>
    </source>
</evidence>